<protein>
    <submittedName>
        <fullName evidence="3">Uncharacterized protein</fullName>
    </submittedName>
</protein>
<sequence>MSTIAGTTAPAPGGRERGGRLIPADWPYALRAGIESVMAGWLVVVVPTLAVFVATSSMDAAAALSLGTAVRTGTGLWSLAFGGSWGTPGSQDGVLGLPLLGMTGLQVLLTSWSVRRSRLTGPLAWAWTVAAAVLTATVLVLAAGPHGSRTWPAVLGVGLLTAAVAAHRLHATGRGWPAVTRRWQGRPSWVRVAVDLSRDVAVALAVLVAAVSVAAVVAGAGRVSLLHDALSSGGVISVLGLVLLQIGWVPTLGVWALAWLAGPGFTVGQGSVFAPDLVVPGTVPAVPLLGLLPTTSLGAVGLYLPLVVTAAAVVVAWRRREDLRALAPRQALGAAGAAALGVALVSLLVAWAASGPIGPGRMAQVGPNLVQVPAFLGLEVGVGLVVVAALTHPYSRELVSRGATATTGALGAAAQEARRRAGSQAEPRTTRTTPVNGEPEAVTEPLTEVAPPAAPGGRKE</sequence>
<feature type="transmembrane region" description="Helical" evidence="2">
    <location>
        <begin position="93"/>
        <end position="112"/>
    </location>
</feature>
<feature type="region of interest" description="Disordered" evidence="1">
    <location>
        <begin position="410"/>
        <end position="460"/>
    </location>
</feature>
<feature type="transmembrane region" description="Helical" evidence="2">
    <location>
        <begin position="331"/>
        <end position="352"/>
    </location>
</feature>
<feature type="transmembrane region" description="Helical" evidence="2">
    <location>
        <begin position="235"/>
        <end position="260"/>
    </location>
</feature>
<feature type="transmembrane region" description="Helical" evidence="2">
    <location>
        <begin position="61"/>
        <end position="81"/>
    </location>
</feature>
<reference evidence="3 4" key="1">
    <citation type="submission" date="2018-12" db="EMBL/GenBank/DDBJ databases">
        <authorList>
            <consortium name="Pathogen Informatics"/>
        </authorList>
    </citation>
    <scope>NUCLEOTIDE SEQUENCE [LARGE SCALE GENOMIC DNA]</scope>
    <source>
        <strain evidence="3 4">NCTC11636</strain>
    </source>
</reference>
<dbReference type="InterPro" id="IPR045931">
    <property type="entry name" value="DUF6350"/>
</dbReference>
<keyword evidence="2" id="KW-0472">Membrane</keyword>
<evidence type="ECO:0000256" key="1">
    <source>
        <dbReference type="SAM" id="MobiDB-lite"/>
    </source>
</evidence>
<feature type="transmembrane region" description="Helical" evidence="2">
    <location>
        <begin position="36"/>
        <end position="54"/>
    </location>
</feature>
<proteinExistence type="predicted"/>
<keyword evidence="2" id="KW-0812">Transmembrane</keyword>
<dbReference type="RefSeq" id="WP_126383606.1">
    <property type="nucleotide sequence ID" value="NZ_LR134350.1"/>
</dbReference>
<evidence type="ECO:0000256" key="2">
    <source>
        <dbReference type="SAM" id="Phobius"/>
    </source>
</evidence>
<keyword evidence="4" id="KW-1185">Reference proteome</keyword>
<feature type="transmembrane region" description="Helical" evidence="2">
    <location>
        <begin position="124"/>
        <end position="144"/>
    </location>
</feature>
<dbReference type="AlphaFoldDB" id="A0A448HK13"/>
<feature type="transmembrane region" description="Helical" evidence="2">
    <location>
        <begin position="372"/>
        <end position="391"/>
    </location>
</feature>
<feature type="transmembrane region" description="Helical" evidence="2">
    <location>
        <begin position="298"/>
        <end position="319"/>
    </location>
</feature>
<dbReference type="KEGG" id="ahw:NCTC11636_02522"/>
<dbReference type="Pfam" id="PF19877">
    <property type="entry name" value="DUF6350"/>
    <property type="match status" value="1"/>
</dbReference>
<feature type="transmembrane region" description="Helical" evidence="2">
    <location>
        <begin position="150"/>
        <end position="166"/>
    </location>
</feature>
<organism evidence="3 4">
    <name type="scientific">Actinomyces howellii</name>
    <dbReference type="NCBI Taxonomy" id="52771"/>
    <lineage>
        <taxon>Bacteria</taxon>
        <taxon>Bacillati</taxon>
        <taxon>Actinomycetota</taxon>
        <taxon>Actinomycetes</taxon>
        <taxon>Actinomycetales</taxon>
        <taxon>Actinomycetaceae</taxon>
        <taxon>Actinomyces</taxon>
    </lineage>
</organism>
<evidence type="ECO:0000313" key="3">
    <source>
        <dbReference type="EMBL" id="VEG30047.1"/>
    </source>
</evidence>
<accession>A0A448HK13</accession>
<dbReference type="Proteomes" id="UP000266895">
    <property type="component" value="Chromosome"/>
</dbReference>
<name>A0A448HK13_9ACTO</name>
<dbReference type="EMBL" id="LR134350">
    <property type="protein sequence ID" value="VEG30047.1"/>
    <property type="molecule type" value="Genomic_DNA"/>
</dbReference>
<feature type="transmembrane region" description="Helical" evidence="2">
    <location>
        <begin position="200"/>
        <end position="223"/>
    </location>
</feature>
<feature type="transmembrane region" description="Helical" evidence="2">
    <location>
        <begin position="272"/>
        <end position="292"/>
    </location>
</feature>
<keyword evidence="2" id="KW-1133">Transmembrane helix</keyword>
<gene>
    <name evidence="3" type="ORF">NCTC11636_02522</name>
</gene>
<evidence type="ECO:0000313" key="4">
    <source>
        <dbReference type="Proteomes" id="UP000266895"/>
    </source>
</evidence>
<dbReference type="OrthoDB" id="3742900at2"/>